<dbReference type="STRING" id="32024.GCA_000788295_01063"/>
<evidence type="ECO:0000259" key="3">
    <source>
        <dbReference type="Pfam" id="PF12850"/>
    </source>
</evidence>
<organism evidence="4 5">
    <name type="scientific">Campylobacter sputorum subsp. sputorum</name>
    <dbReference type="NCBI Taxonomy" id="32024"/>
    <lineage>
        <taxon>Bacteria</taxon>
        <taxon>Pseudomonadati</taxon>
        <taxon>Campylobacterota</taxon>
        <taxon>Epsilonproteobacteria</taxon>
        <taxon>Campylobacterales</taxon>
        <taxon>Campylobacteraceae</taxon>
        <taxon>Campylobacter</taxon>
    </lineage>
</organism>
<dbReference type="GO" id="GO:0046872">
    <property type="term" value="F:metal ion binding"/>
    <property type="evidence" value="ECO:0007669"/>
    <property type="project" value="UniProtKB-KW"/>
</dbReference>
<gene>
    <name evidence="4" type="ORF">NCTC12475_00611</name>
</gene>
<accession>A0A381DIB4</accession>
<proteinExistence type="inferred from homology"/>
<name>A0A381DIB4_9BACT</name>
<dbReference type="PANTHER" id="PTHR43165:SF1">
    <property type="entry name" value="PHOSPHODIESTERASE MJ0936"/>
    <property type="match status" value="1"/>
</dbReference>
<feature type="domain" description="Calcineurin-like phosphoesterase" evidence="3">
    <location>
        <begin position="3"/>
        <end position="145"/>
    </location>
</feature>
<reference evidence="4 5" key="1">
    <citation type="submission" date="2018-06" db="EMBL/GenBank/DDBJ databases">
        <authorList>
            <consortium name="Pathogen Informatics"/>
            <person name="Doyle S."/>
        </authorList>
    </citation>
    <scope>NUCLEOTIDE SEQUENCE [LARGE SCALE GENOMIC DNA]</scope>
    <source>
        <strain evidence="4 5">NCTC12475</strain>
    </source>
</reference>
<dbReference type="Pfam" id="PF12850">
    <property type="entry name" value="Metallophos_2"/>
    <property type="match status" value="1"/>
</dbReference>
<keyword evidence="5" id="KW-1185">Reference proteome</keyword>
<comment type="similarity">
    <text evidence="1 2">Belongs to the metallophosphoesterase superfamily. YfcE family.</text>
</comment>
<dbReference type="InterPro" id="IPR000979">
    <property type="entry name" value="Phosphodiesterase_MJ0936/Vps29"/>
</dbReference>
<keyword evidence="2" id="KW-0479">Metal-binding</keyword>
<dbReference type="RefSeq" id="WP_089182826.1">
    <property type="nucleotide sequence ID" value="NZ_CP043427.1"/>
</dbReference>
<dbReference type="GO" id="GO:0016787">
    <property type="term" value="F:hydrolase activity"/>
    <property type="evidence" value="ECO:0007669"/>
    <property type="project" value="UniProtKB-UniRule"/>
</dbReference>
<dbReference type="Proteomes" id="UP000254920">
    <property type="component" value="Unassembled WGS sequence"/>
</dbReference>
<dbReference type="NCBIfam" id="TIGR00040">
    <property type="entry name" value="yfcE"/>
    <property type="match status" value="1"/>
</dbReference>
<protein>
    <recommendedName>
        <fullName evidence="2">Phosphoesterase</fullName>
        <ecNumber evidence="2">3.1.4.-</ecNumber>
    </recommendedName>
</protein>
<evidence type="ECO:0000313" key="5">
    <source>
        <dbReference type="Proteomes" id="UP000254920"/>
    </source>
</evidence>
<dbReference type="Gene3D" id="3.60.21.10">
    <property type="match status" value="1"/>
</dbReference>
<dbReference type="EC" id="3.1.4.-" evidence="2"/>
<dbReference type="InterPro" id="IPR029052">
    <property type="entry name" value="Metallo-depent_PP-like"/>
</dbReference>
<dbReference type="OrthoDB" id="9785951at2"/>
<evidence type="ECO:0000256" key="1">
    <source>
        <dbReference type="ARBA" id="ARBA00008950"/>
    </source>
</evidence>
<dbReference type="InterPro" id="IPR024654">
    <property type="entry name" value="Calcineurin-like_PHP_lpxH"/>
</dbReference>
<dbReference type="GeneID" id="93091051"/>
<evidence type="ECO:0000256" key="2">
    <source>
        <dbReference type="RuleBase" id="RU362039"/>
    </source>
</evidence>
<dbReference type="SUPFAM" id="SSF56300">
    <property type="entry name" value="Metallo-dependent phosphatases"/>
    <property type="match status" value="1"/>
</dbReference>
<evidence type="ECO:0000313" key="4">
    <source>
        <dbReference type="EMBL" id="SUX10416.1"/>
    </source>
</evidence>
<dbReference type="AlphaFoldDB" id="A0A381DIB4"/>
<sequence length="173" mass="20329">MAKIGIISDSHKRSDIALEAIDILKSQKVDILIHAGDIVELDTLKHLRNSHIPYVAVLGNNDESLKKYQNEFYLYEEPYKFKFKNLTINLMHYPMYLTKDTNINIYGHTHYFTAFVTQNILYLNSGEICARKKPLHEFALVECDEKLNFKVFKFQKDIKSKDWTKTEFFLGED</sequence>
<dbReference type="PANTHER" id="PTHR43165">
    <property type="entry name" value="METALLOPHOSPHOESTERASE"/>
    <property type="match status" value="1"/>
</dbReference>
<comment type="cofactor">
    <cofactor evidence="2">
        <name>a divalent metal cation</name>
        <dbReference type="ChEBI" id="CHEBI:60240"/>
    </cofactor>
</comment>
<dbReference type="InterPro" id="IPR053193">
    <property type="entry name" value="MetalloPDE_YfcE-like"/>
</dbReference>
<dbReference type="EMBL" id="UFVD01000001">
    <property type="protein sequence ID" value="SUX10416.1"/>
    <property type="molecule type" value="Genomic_DNA"/>
</dbReference>